<organism evidence="1 2">
    <name type="scientific">Salix viminalis</name>
    <name type="common">Common osier</name>
    <name type="synonym">Basket willow</name>
    <dbReference type="NCBI Taxonomy" id="40686"/>
    <lineage>
        <taxon>Eukaryota</taxon>
        <taxon>Viridiplantae</taxon>
        <taxon>Streptophyta</taxon>
        <taxon>Embryophyta</taxon>
        <taxon>Tracheophyta</taxon>
        <taxon>Spermatophyta</taxon>
        <taxon>Magnoliopsida</taxon>
        <taxon>eudicotyledons</taxon>
        <taxon>Gunneridae</taxon>
        <taxon>Pentapetalae</taxon>
        <taxon>rosids</taxon>
        <taxon>fabids</taxon>
        <taxon>Malpighiales</taxon>
        <taxon>Salicaceae</taxon>
        <taxon>Saliceae</taxon>
        <taxon>Salix</taxon>
    </lineage>
</organism>
<dbReference type="Gene3D" id="1.20.1260.60">
    <property type="entry name" value="Vacuolar protein sorting-associated protein Ist1"/>
    <property type="match status" value="1"/>
</dbReference>
<sequence>AWQCLPIDVSLAISNLIFAASRCGDLPELHMLRSLKPVQKAEVLDLEIQDIFSDSDESSMPASKFRTPTKTESLYNDLDRSSTDRLGRIQSRNKKNEVLIRNLEASATSISSYGILPIHQASVIYLDTIEVKSLSQSHSSMKQ</sequence>
<dbReference type="AlphaFoldDB" id="A0A9Q0Z7R7"/>
<evidence type="ECO:0000313" key="1">
    <source>
        <dbReference type="EMBL" id="KAJ6724437.1"/>
    </source>
</evidence>
<gene>
    <name evidence="1" type="ORF">OIU85_022368</name>
</gene>
<dbReference type="OrthoDB" id="29853at2759"/>
<reference evidence="1" key="1">
    <citation type="submission" date="2022-11" db="EMBL/GenBank/DDBJ databases">
        <authorList>
            <person name="Hyden B.L."/>
            <person name="Feng K."/>
            <person name="Yates T."/>
            <person name="Jawdy S."/>
            <person name="Smart L.B."/>
            <person name="Muchero W."/>
        </authorList>
    </citation>
    <scope>NUCLEOTIDE SEQUENCE</scope>
    <source>
        <tissue evidence="1">Shoot tip</tissue>
    </source>
</reference>
<proteinExistence type="predicted"/>
<keyword evidence="2" id="KW-1185">Reference proteome</keyword>
<dbReference type="InterPro" id="IPR042277">
    <property type="entry name" value="IST1-like"/>
</dbReference>
<reference evidence="1" key="2">
    <citation type="journal article" date="2023" name="Int. J. Mol. Sci.">
        <title>De Novo Assembly and Annotation of 11 Diverse Shrub Willow (Salix) Genomes Reveals Novel Gene Organization in Sex-Linked Regions.</title>
        <authorList>
            <person name="Hyden B."/>
            <person name="Feng K."/>
            <person name="Yates T.B."/>
            <person name="Jawdy S."/>
            <person name="Cereghino C."/>
            <person name="Smart L.B."/>
            <person name="Muchero W."/>
        </authorList>
    </citation>
    <scope>NUCLEOTIDE SEQUENCE [LARGE SCALE GENOMIC DNA]</scope>
    <source>
        <tissue evidence="1">Shoot tip</tissue>
    </source>
</reference>
<name>A0A9Q0Z7R7_SALVM</name>
<feature type="non-terminal residue" evidence="1">
    <location>
        <position position="143"/>
    </location>
</feature>
<accession>A0A9Q0Z7R7</accession>
<protein>
    <submittedName>
        <fullName evidence="1">Uncharacterized protein</fullName>
    </submittedName>
</protein>
<dbReference type="Proteomes" id="UP001151529">
    <property type="component" value="Chromosome 11"/>
</dbReference>
<comment type="caution">
    <text evidence="1">The sequence shown here is derived from an EMBL/GenBank/DDBJ whole genome shotgun (WGS) entry which is preliminary data.</text>
</comment>
<evidence type="ECO:0000313" key="2">
    <source>
        <dbReference type="Proteomes" id="UP001151529"/>
    </source>
</evidence>
<dbReference type="EMBL" id="JAPFFL010000005">
    <property type="protein sequence ID" value="KAJ6724437.1"/>
    <property type="molecule type" value="Genomic_DNA"/>
</dbReference>